<keyword evidence="8" id="KW-0010">Activator</keyword>
<dbReference type="GO" id="GO:0005634">
    <property type="term" value="C:nucleus"/>
    <property type="evidence" value="ECO:0007669"/>
    <property type="project" value="UniProtKB-SubCell"/>
</dbReference>
<name>A0A843V8M0_COLES</name>
<keyword evidence="5" id="KW-0805">Transcription regulation</keyword>
<dbReference type="Proteomes" id="UP000652761">
    <property type="component" value="Unassembled WGS sequence"/>
</dbReference>
<keyword evidence="6" id="KW-0238">DNA-binding</keyword>
<keyword evidence="7 11" id="KW-0472">Membrane</keyword>
<dbReference type="EMBL" id="NMUH01001476">
    <property type="protein sequence ID" value="MQL92701.1"/>
    <property type="molecule type" value="Genomic_DNA"/>
</dbReference>
<comment type="caution">
    <text evidence="13">The sequence shown here is derived from an EMBL/GenBank/DDBJ whole genome shotgun (WGS) entry which is preliminary data.</text>
</comment>
<dbReference type="PANTHER" id="PTHR31744">
    <property type="entry name" value="PROTEIN CUP-SHAPED COTYLEDON 2-RELATED"/>
    <property type="match status" value="1"/>
</dbReference>
<dbReference type="GO" id="GO:0006355">
    <property type="term" value="P:regulation of DNA-templated transcription"/>
    <property type="evidence" value="ECO:0007669"/>
    <property type="project" value="InterPro"/>
</dbReference>
<dbReference type="PANTHER" id="PTHR31744:SF216">
    <property type="entry name" value="NAC TRANSCRIPTION FACTOR"/>
    <property type="match status" value="1"/>
</dbReference>
<evidence type="ECO:0000256" key="2">
    <source>
        <dbReference type="ARBA" id="ARBA00004167"/>
    </source>
</evidence>
<evidence type="ECO:0000256" key="8">
    <source>
        <dbReference type="ARBA" id="ARBA00023159"/>
    </source>
</evidence>
<dbReference type="Pfam" id="PF02365">
    <property type="entry name" value="NAM"/>
    <property type="match status" value="1"/>
</dbReference>
<dbReference type="GO" id="GO:0016020">
    <property type="term" value="C:membrane"/>
    <property type="evidence" value="ECO:0007669"/>
    <property type="project" value="UniProtKB-SubCell"/>
</dbReference>
<dbReference type="InterPro" id="IPR003441">
    <property type="entry name" value="NAC-dom"/>
</dbReference>
<evidence type="ECO:0000256" key="4">
    <source>
        <dbReference type="ARBA" id="ARBA00022989"/>
    </source>
</evidence>
<keyword evidence="9" id="KW-0804">Transcription</keyword>
<dbReference type="SUPFAM" id="SSF101941">
    <property type="entry name" value="NAC domain"/>
    <property type="match status" value="1"/>
</dbReference>
<dbReference type="SMR" id="A0A843V8M0"/>
<evidence type="ECO:0000256" key="10">
    <source>
        <dbReference type="ARBA" id="ARBA00023242"/>
    </source>
</evidence>
<feature type="transmembrane region" description="Helical" evidence="11">
    <location>
        <begin position="568"/>
        <end position="593"/>
    </location>
</feature>
<dbReference type="AlphaFoldDB" id="A0A843V8M0"/>
<evidence type="ECO:0000313" key="13">
    <source>
        <dbReference type="EMBL" id="MQL92701.1"/>
    </source>
</evidence>
<evidence type="ECO:0000256" key="11">
    <source>
        <dbReference type="SAM" id="Phobius"/>
    </source>
</evidence>
<keyword evidence="14" id="KW-1185">Reference proteome</keyword>
<evidence type="ECO:0000256" key="9">
    <source>
        <dbReference type="ARBA" id="ARBA00023163"/>
    </source>
</evidence>
<organism evidence="13 14">
    <name type="scientific">Colocasia esculenta</name>
    <name type="common">Wild taro</name>
    <name type="synonym">Arum esculentum</name>
    <dbReference type="NCBI Taxonomy" id="4460"/>
    <lineage>
        <taxon>Eukaryota</taxon>
        <taxon>Viridiplantae</taxon>
        <taxon>Streptophyta</taxon>
        <taxon>Embryophyta</taxon>
        <taxon>Tracheophyta</taxon>
        <taxon>Spermatophyta</taxon>
        <taxon>Magnoliopsida</taxon>
        <taxon>Liliopsida</taxon>
        <taxon>Araceae</taxon>
        <taxon>Aroideae</taxon>
        <taxon>Colocasieae</taxon>
        <taxon>Colocasia</taxon>
    </lineage>
</organism>
<gene>
    <name evidence="13" type="ORF">Taro_025331</name>
</gene>
<dbReference type="PROSITE" id="PS51005">
    <property type="entry name" value="NAC"/>
    <property type="match status" value="1"/>
</dbReference>
<evidence type="ECO:0000256" key="1">
    <source>
        <dbReference type="ARBA" id="ARBA00004123"/>
    </source>
</evidence>
<keyword evidence="10" id="KW-0539">Nucleus</keyword>
<accession>A0A843V8M0</accession>
<dbReference type="FunFam" id="2.170.150.80:FF:000002">
    <property type="entry name" value="Nac domain-containing protein 86"/>
    <property type="match status" value="1"/>
</dbReference>
<dbReference type="OrthoDB" id="1929298at2759"/>
<keyword evidence="4 11" id="KW-1133">Transmembrane helix</keyword>
<keyword evidence="3 11" id="KW-0812">Transmembrane</keyword>
<comment type="subcellular location">
    <subcellularLocation>
        <location evidence="2">Membrane</location>
        <topology evidence="2">Single-pass membrane protein</topology>
    </subcellularLocation>
    <subcellularLocation>
        <location evidence="1">Nucleus</location>
    </subcellularLocation>
</comment>
<evidence type="ECO:0000256" key="6">
    <source>
        <dbReference type="ARBA" id="ARBA00023125"/>
    </source>
</evidence>
<dbReference type="InterPro" id="IPR036093">
    <property type="entry name" value="NAC_dom_sf"/>
</dbReference>
<dbReference type="GO" id="GO:0000976">
    <property type="term" value="F:transcription cis-regulatory region binding"/>
    <property type="evidence" value="ECO:0007669"/>
    <property type="project" value="UniProtKB-ARBA"/>
</dbReference>
<dbReference type="Gene3D" id="2.170.150.80">
    <property type="entry name" value="NAC domain"/>
    <property type="match status" value="1"/>
</dbReference>
<sequence length="603" mass="66345">MVAAAAASGWSGGLDEGDGADDGLLDALLMGDSPVAGADAQGVSRKAAKKKTAWPPGFRFHPTDEELVVYYLKRKICGRRIRLEMVAVVDVYKCEPWELPEKSILQTGDKQWYFFSPRDRKYPNGWRSNRATKSGYWKATGKDRTISQNARTVGSKKTLVFYQGRAPKGGRTDWVMHEYTMDEQELMQLRNVKDCFALYKVFQKSGPGPRNGEQYGAPFQEEVWTDDDPVDDNVTGPVDKENAPLMPPHENITATPQNHVQDPLPMDELEMFLLQFENESGTNQVQPNQQTGSFANVPEVNADTEFSSHILEPALEEASSNEGMGVWGHHESVARDAAFQLSQHAPVESPQVLEATSEVNHFDEGQECKLDDFLEICDLDGLGIQASEAVNNTYFPENDVFFDSFGHFLPATDLSGVFHTHDQMAIHPYQGGFAANAIQHEEAQMTSQLWSYDLNPEMSAVLETNQNVAAPPHSGTLVVGSSMNQGQQMQEQGVNVEGTPNSWLSSVSAMLINAVPTRPAFASENEFVGRALGCVSNFRAGRVLARNQETVRGGGANVRRGEGRDNGLLFLSFLVALGAVFWVFTIGALVRVLKAVVGRFASS</sequence>
<evidence type="ECO:0000259" key="12">
    <source>
        <dbReference type="PROSITE" id="PS51005"/>
    </source>
</evidence>
<evidence type="ECO:0000313" key="14">
    <source>
        <dbReference type="Proteomes" id="UP000652761"/>
    </source>
</evidence>
<proteinExistence type="predicted"/>
<evidence type="ECO:0000256" key="3">
    <source>
        <dbReference type="ARBA" id="ARBA00022692"/>
    </source>
</evidence>
<feature type="domain" description="NAC" evidence="12">
    <location>
        <begin position="54"/>
        <end position="204"/>
    </location>
</feature>
<evidence type="ECO:0000256" key="7">
    <source>
        <dbReference type="ARBA" id="ARBA00023136"/>
    </source>
</evidence>
<reference evidence="13" key="1">
    <citation type="submission" date="2017-07" db="EMBL/GenBank/DDBJ databases">
        <title>Taro Niue Genome Assembly and Annotation.</title>
        <authorList>
            <person name="Atibalentja N."/>
            <person name="Keating K."/>
            <person name="Fields C.J."/>
        </authorList>
    </citation>
    <scope>NUCLEOTIDE SEQUENCE</scope>
    <source>
        <strain evidence="13">Niue_2</strain>
        <tissue evidence="13">Leaf</tissue>
    </source>
</reference>
<evidence type="ECO:0000256" key="5">
    <source>
        <dbReference type="ARBA" id="ARBA00023015"/>
    </source>
</evidence>
<protein>
    <recommendedName>
        <fullName evidence="12">NAC domain-containing protein</fullName>
    </recommendedName>
</protein>